<dbReference type="EMBL" id="FPLD01000121">
    <property type="protein sequence ID" value="SGZ15276.1"/>
    <property type="molecule type" value="Genomic_DNA"/>
</dbReference>
<dbReference type="GeneID" id="61297916"/>
<dbReference type="PIRSF" id="PIRSF020632">
    <property type="entry name" value="YeaR"/>
    <property type="match status" value="1"/>
</dbReference>
<evidence type="ECO:0000259" key="1">
    <source>
        <dbReference type="Pfam" id="PF09313"/>
    </source>
</evidence>
<evidence type="ECO:0000313" key="5">
    <source>
        <dbReference type="Proteomes" id="UP000183794"/>
    </source>
</evidence>
<reference evidence="3 5" key="1">
    <citation type="submission" date="2016-11" db="EMBL/GenBank/DDBJ databases">
        <authorList>
            <person name="Jaros S."/>
            <person name="Januszkiewicz K."/>
            <person name="Wedrychowicz H."/>
        </authorList>
    </citation>
    <scope>NUCLEOTIDE SEQUENCE [LARGE SCALE GENOMIC DNA]</scope>
    <source>
        <strain evidence="3">NVI 5450</strain>
    </source>
</reference>
<name>A0A090IEY5_9GAMM</name>
<dbReference type="EMBL" id="FPLJ01000113">
    <property type="protein sequence ID" value="SGZ01614.1"/>
    <property type="molecule type" value="Genomic_DNA"/>
</dbReference>
<dbReference type="InterPro" id="IPR014510">
    <property type="entry name" value="Tellurite-R_YeaR"/>
</dbReference>
<dbReference type="HOGENOM" id="CLU_147375_1_0_6"/>
<keyword evidence="4" id="KW-1185">Reference proteome</keyword>
<dbReference type="Gene3D" id="2.60.120.10">
    <property type="entry name" value="Jelly Rolls"/>
    <property type="match status" value="1"/>
</dbReference>
<gene>
    <name evidence="2" type="ORF">MT2528_4259</name>
    <name evidence="3" type="ORF">NVI5450_4151</name>
</gene>
<dbReference type="InterPro" id="IPR014710">
    <property type="entry name" value="RmlC-like_jellyroll"/>
</dbReference>
<dbReference type="SUPFAM" id="SSF51197">
    <property type="entry name" value="Clavaminate synthase-like"/>
    <property type="match status" value="1"/>
</dbReference>
<reference evidence="2 4" key="2">
    <citation type="submission" date="2016-11" db="EMBL/GenBank/DDBJ databases">
        <authorList>
            <person name="Klemetsen T."/>
        </authorList>
    </citation>
    <scope>NUCLEOTIDE SEQUENCE [LARGE SCALE GENOMIC DNA]</scope>
    <source>
        <strain evidence="2">MT 2528</strain>
    </source>
</reference>
<organism evidence="3 5">
    <name type="scientific">Moritella viscosa</name>
    <dbReference type="NCBI Taxonomy" id="80854"/>
    <lineage>
        <taxon>Bacteria</taxon>
        <taxon>Pseudomonadati</taxon>
        <taxon>Pseudomonadota</taxon>
        <taxon>Gammaproteobacteria</taxon>
        <taxon>Alteromonadales</taxon>
        <taxon>Moritellaceae</taxon>
        <taxon>Moritella</taxon>
    </lineage>
</organism>
<dbReference type="RefSeq" id="WP_045110864.1">
    <property type="nucleotide sequence ID" value="NZ_CAWQZC010000009.1"/>
</dbReference>
<dbReference type="Proteomes" id="UP000183794">
    <property type="component" value="Unassembled WGS sequence"/>
</dbReference>
<dbReference type="KEGG" id="mvs:MVIS_2742"/>
<feature type="domain" description="TehB/YeaR-like" evidence="1">
    <location>
        <begin position="12"/>
        <end position="92"/>
    </location>
</feature>
<dbReference type="AlphaFoldDB" id="A0A090IEY5"/>
<proteinExistence type="predicted"/>
<sequence length="112" mass="12924">MPTIPTDFVNYKSTPVFTPNNIPKMFLHLHNTRAGVYGKIKVTSGSLKFYGFTERRGAIEQEVVIEKGESAISPPEYWHKVEFMTDDTEFRVDFYAQKDSDIVAENRSERND</sequence>
<evidence type="ECO:0000313" key="4">
    <source>
        <dbReference type="Proteomes" id="UP000182660"/>
    </source>
</evidence>
<evidence type="ECO:0000313" key="2">
    <source>
        <dbReference type="EMBL" id="SGZ01614.1"/>
    </source>
</evidence>
<dbReference type="PATRIC" id="fig|80854.5.peg.2913"/>
<protein>
    <recommendedName>
        <fullName evidence="1">TehB/YeaR-like domain-containing protein</fullName>
    </recommendedName>
</protein>
<dbReference type="InterPro" id="IPR015392">
    <property type="entry name" value="TehB/YeaR-like_dom"/>
</dbReference>
<accession>A0A090IEY5</accession>
<dbReference type="OrthoDB" id="6506618at2"/>
<dbReference type="STRING" id="80854.MVIS_2742"/>
<dbReference type="Pfam" id="PF09313">
    <property type="entry name" value="TehB-like"/>
    <property type="match status" value="1"/>
</dbReference>
<evidence type="ECO:0000313" key="3">
    <source>
        <dbReference type="EMBL" id="SGZ15276.1"/>
    </source>
</evidence>
<dbReference type="Proteomes" id="UP000182660">
    <property type="component" value="Unassembled WGS sequence"/>
</dbReference>